<dbReference type="Proteomes" id="UP000189229">
    <property type="component" value="Unassembled WGS sequence"/>
</dbReference>
<comment type="caution">
    <text evidence="2">The sequence shown here is derived from an EMBL/GenBank/DDBJ whole genome shotgun (WGS) entry which is preliminary data.</text>
</comment>
<proteinExistence type="predicted"/>
<dbReference type="AlphaFoldDB" id="A0A1V3XSL2"/>
<protein>
    <submittedName>
        <fullName evidence="2">Phthiodiolone/phenolphthiodiolone dimycocerosates ketoreductase domain protein</fullName>
        <ecNumber evidence="2">1.2.-.-</ecNumber>
    </submittedName>
</protein>
<dbReference type="GO" id="GO:0016491">
    <property type="term" value="F:oxidoreductase activity"/>
    <property type="evidence" value="ECO:0007669"/>
    <property type="project" value="UniProtKB-KW"/>
</dbReference>
<dbReference type="EC" id="1.2.-.-" evidence="2"/>
<gene>
    <name evidence="2" type="ORF">BZL30_0717</name>
</gene>
<keyword evidence="2" id="KW-0560">Oxidoreductase</keyword>
<organism evidence="2 3">
    <name type="scientific">Mycobacterium kansasii</name>
    <dbReference type="NCBI Taxonomy" id="1768"/>
    <lineage>
        <taxon>Bacteria</taxon>
        <taxon>Bacillati</taxon>
        <taxon>Actinomycetota</taxon>
        <taxon>Actinomycetes</taxon>
        <taxon>Mycobacteriales</taxon>
        <taxon>Mycobacteriaceae</taxon>
        <taxon>Mycobacterium</taxon>
    </lineage>
</organism>
<evidence type="ECO:0000313" key="3">
    <source>
        <dbReference type="Proteomes" id="UP000189229"/>
    </source>
</evidence>
<dbReference type="EMBL" id="MVBM01000001">
    <property type="protein sequence ID" value="OOK82068.1"/>
    <property type="molecule type" value="Genomic_DNA"/>
</dbReference>
<feature type="region of interest" description="Disordered" evidence="1">
    <location>
        <begin position="1"/>
        <end position="28"/>
    </location>
</feature>
<evidence type="ECO:0000256" key="1">
    <source>
        <dbReference type="SAM" id="MobiDB-lite"/>
    </source>
</evidence>
<accession>A0A1V3XSL2</accession>
<name>A0A1V3XSL2_MYCKA</name>
<reference evidence="2 3" key="1">
    <citation type="submission" date="2017-02" db="EMBL/GenBank/DDBJ databases">
        <title>Complete genome sequences of Mycobacterium kansasii strains isolated from rhesus macaques.</title>
        <authorList>
            <person name="Panda A."/>
            <person name="Nagaraj S."/>
            <person name="Zhao X."/>
            <person name="Tettelin H."/>
            <person name="Detolla L.J."/>
        </authorList>
    </citation>
    <scope>NUCLEOTIDE SEQUENCE [LARGE SCALE GENOMIC DNA]</scope>
    <source>
        <strain evidence="2 3">11-3813</strain>
    </source>
</reference>
<evidence type="ECO:0000313" key="2">
    <source>
        <dbReference type="EMBL" id="OOK82068.1"/>
    </source>
</evidence>
<sequence length="49" mass="5301">MARSRPRVPAGDQRQSGQPSLRKAVAASLPHAKVLRGLKKLGVSSPKRR</sequence>